<feature type="compositionally biased region" description="Polar residues" evidence="6">
    <location>
        <begin position="297"/>
        <end position="318"/>
    </location>
</feature>
<feature type="region of interest" description="Disordered" evidence="6">
    <location>
        <begin position="1372"/>
        <end position="1393"/>
    </location>
</feature>
<feature type="compositionally biased region" description="Pro residues" evidence="6">
    <location>
        <begin position="247"/>
        <end position="273"/>
    </location>
</feature>
<dbReference type="GO" id="GO:0003712">
    <property type="term" value="F:transcription coregulator activity"/>
    <property type="evidence" value="ECO:0007669"/>
    <property type="project" value="TreeGrafter"/>
</dbReference>
<feature type="compositionally biased region" description="Acidic residues" evidence="6">
    <location>
        <begin position="689"/>
        <end position="724"/>
    </location>
</feature>
<keyword evidence="1 5" id="KW-0479">Metal-binding</keyword>
<dbReference type="CDD" id="cd08368">
    <property type="entry name" value="LIM"/>
    <property type="match status" value="3"/>
</dbReference>
<organism evidence="8 9">
    <name type="scientific">Psilocybe cf. subviscida</name>
    <dbReference type="NCBI Taxonomy" id="2480587"/>
    <lineage>
        <taxon>Eukaryota</taxon>
        <taxon>Fungi</taxon>
        <taxon>Dikarya</taxon>
        <taxon>Basidiomycota</taxon>
        <taxon>Agaricomycotina</taxon>
        <taxon>Agaricomycetes</taxon>
        <taxon>Agaricomycetidae</taxon>
        <taxon>Agaricales</taxon>
        <taxon>Agaricineae</taxon>
        <taxon>Strophariaceae</taxon>
        <taxon>Psilocybe</taxon>
    </lineage>
</organism>
<dbReference type="OrthoDB" id="15567at2759"/>
<feature type="region of interest" description="Disordered" evidence="6">
    <location>
        <begin position="170"/>
        <end position="210"/>
    </location>
</feature>
<feature type="compositionally biased region" description="Basic and acidic residues" evidence="6">
    <location>
        <begin position="853"/>
        <end position="864"/>
    </location>
</feature>
<evidence type="ECO:0000256" key="3">
    <source>
        <dbReference type="ARBA" id="ARBA00022833"/>
    </source>
</evidence>
<evidence type="ECO:0000256" key="6">
    <source>
        <dbReference type="SAM" id="MobiDB-lite"/>
    </source>
</evidence>
<dbReference type="EMBL" id="JAACJJ010000057">
    <property type="protein sequence ID" value="KAF5310513.1"/>
    <property type="molecule type" value="Genomic_DNA"/>
</dbReference>
<feature type="compositionally biased region" description="Low complexity" evidence="6">
    <location>
        <begin position="736"/>
        <end position="760"/>
    </location>
</feature>
<dbReference type="Proteomes" id="UP000567179">
    <property type="component" value="Unassembled WGS sequence"/>
</dbReference>
<feature type="compositionally biased region" description="Polar residues" evidence="6">
    <location>
        <begin position="1464"/>
        <end position="1482"/>
    </location>
</feature>
<feature type="domain" description="LIM zinc-binding" evidence="7">
    <location>
        <begin position="1633"/>
        <end position="1694"/>
    </location>
</feature>
<feature type="compositionally biased region" description="Acidic residues" evidence="6">
    <location>
        <begin position="939"/>
        <end position="964"/>
    </location>
</feature>
<keyword evidence="4 5" id="KW-0440">LIM domain</keyword>
<dbReference type="InterPro" id="IPR001781">
    <property type="entry name" value="Znf_LIM"/>
</dbReference>
<proteinExistence type="predicted"/>
<feature type="compositionally biased region" description="Low complexity" evidence="6">
    <location>
        <begin position="446"/>
        <end position="462"/>
    </location>
</feature>
<feature type="region of interest" description="Disordered" evidence="6">
    <location>
        <begin position="70"/>
        <end position="105"/>
    </location>
</feature>
<feature type="region of interest" description="Disordered" evidence="6">
    <location>
        <begin position="1"/>
        <end position="21"/>
    </location>
</feature>
<feature type="compositionally biased region" description="Low complexity" evidence="6">
    <location>
        <begin position="185"/>
        <end position="196"/>
    </location>
</feature>
<keyword evidence="3 5" id="KW-0862">Zinc</keyword>
<feature type="compositionally biased region" description="Basic and acidic residues" evidence="6">
    <location>
        <begin position="829"/>
        <end position="839"/>
    </location>
</feature>
<evidence type="ECO:0000256" key="2">
    <source>
        <dbReference type="ARBA" id="ARBA00022737"/>
    </source>
</evidence>
<feature type="compositionally biased region" description="Acidic residues" evidence="6">
    <location>
        <begin position="772"/>
        <end position="783"/>
    </location>
</feature>
<accession>A0A8H5ESK1</accession>
<dbReference type="SUPFAM" id="SSF57716">
    <property type="entry name" value="Glucocorticoid receptor-like (DNA-binding domain)"/>
    <property type="match status" value="4"/>
</dbReference>
<feature type="region of interest" description="Disordered" evidence="6">
    <location>
        <begin position="1437"/>
        <end position="1482"/>
    </location>
</feature>
<feature type="compositionally biased region" description="Polar residues" evidence="6">
    <location>
        <begin position="391"/>
        <end position="400"/>
    </location>
</feature>
<reference evidence="8 9" key="1">
    <citation type="journal article" date="2020" name="ISME J.">
        <title>Uncovering the hidden diversity of litter-decomposition mechanisms in mushroom-forming fungi.</title>
        <authorList>
            <person name="Floudas D."/>
            <person name="Bentzer J."/>
            <person name="Ahren D."/>
            <person name="Johansson T."/>
            <person name="Persson P."/>
            <person name="Tunlid A."/>
        </authorList>
    </citation>
    <scope>NUCLEOTIDE SEQUENCE [LARGE SCALE GENOMIC DNA]</scope>
    <source>
        <strain evidence="8 9">CBS 101986</strain>
    </source>
</reference>
<dbReference type="PROSITE" id="PS00478">
    <property type="entry name" value="LIM_DOMAIN_1"/>
    <property type="match status" value="1"/>
</dbReference>
<feature type="compositionally biased region" description="Basic residues" evidence="6">
    <location>
        <begin position="787"/>
        <end position="797"/>
    </location>
</feature>
<feature type="compositionally biased region" description="Low complexity" evidence="6">
    <location>
        <begin position="625"/>
        <end position="663"/>
    </location>
</feature>
<sequence>MAQNQGYFQPPPPGQQTQYSPVFQQQPQNIYQQLGKPQPQRTHSFDQQQQQLVPQGFQFAPQQQQYQPPYALSQTPYALSQTPYQPSTTPFSAAPQTFAAQPQYQQSQAPYQQQYVQQSLVPYSVQQQPQLQPAYQQQLQQQVPVQTQMQLQPQPQQYVQQQQQPVYQQQQQQQQLPISSFPNQSTSWRPASSTSSKPPPISPSASLAKQARAPLAIMPPSAPASALARTSTTVRAQVVPASAPVPAQAPPPASVQPQPQPQTPGRRPLPQPVPGGNVQPPTLPAGSALRRPPVLPSLNTNGPSTSFSSLQQQQIQRITSPPTSASPTRSARPLPTPTSTTTTTPGSSSRRSTVDMGKLPHGASAMVPSIGPISSNNSSSTSVSNVAANWPPQNQNRTPSPTKPAEGAGMPLSSRTAGYALGAGGANSSGRSSPTKRRASPPRFHAQSASDASSNSVSGSSSPVKENVSSYTSNANAPYAARSAGAGNTAMGISPSASTSTSSTDAPNNTDATPKKFTPMWRRTIPEMPAPAWGYAAGMVAEPHPKPKPPVQAPAPVPAPAPVVVPVEKEKGKGKLAKLLKRKKSAQAVAPPVVAAALVTPPGAAVSGGPKTLNSQYPPAQVHGQYQQRQQQPQQQPQHHQQQQQQRYANWQPQVKVQTQTQQYAMQNGHQRAPAGYAPRTGMQPQQGQEEEETEEDDDEEEETGEEQTGEEEETEEEETEESDVDHPPVVHARQYSHQSQAPQHQYQQQQHPQASQAPQKQRQGSRQKYDDEYEEEYEDEEDTPRKRVATPKKGVLRAKMSPNATYASYNEASPRRIAEKRAAIEREMEREREREAAPKLRLRPKVSGTRSRALEEAEAEERVLMSGGRRRGVVSQVPLAGDGPSRRMGAGRGHERSRSAFNEREAVHHRREPSEVRHVRRPGSAILAGERRTRRSYDDDEDEDCATLAYDDSEEEEEEEEEEVQYKKVPKRGTPIRDTRERDWHRREIVQHRRNESSPQYGNRGSAPPMNRRSKSGSGADARYEDEHEDEGVEYRAPARRAATTPKAERKYREEEVEDHARRPSGLPHPPSMGRQGSNHDQDAGQRMSASRMGKVKSVPLKQDDFDGQEHYTRRNSPQEKPELSRQFAKMQLRNANGGQGGQGAPTPTDGWPAGLPRLPRTPGSVATPDKGPNGSGGYFDVRPPSNPAPNNFQAREPPKQTHTPSRANLNLDDPPPRATVIRTPSPGPRGGYIFKRELPQPQGPPQVNPSSQNYPVTADKVSEQLARRRSMYTAPPQPIYQQQQAPTQRPQSQIYSNNAPPPQVQQFVNQLGHPPFNNTRMQQTPAPPPTIGIESPHPVGGREKMADIPKMEEDSNYGSDNERPMIPRISFDSPQQQSPRNAPSIPMININSSPNVEAPVINVDPPSIHIESDASPRKQHFDQGPKIQVYEVPGISVSGPQFDDHHGGPVISISDPDDHRGNPTQSRQHPASHPQMGQNSGPRTGGLICGGCHGPIIGRIVSAMGQRYHPACFKCTVCSDLLEHVSSYEHEGRPYCHLDYHETFAPRCFSCKTAIVEEQFISLDDPALGKRAYHAQHFFCAECGDPFLSPSAFPTDSQGEFALSGDGEFEGFTVYKGHPYCEACHVRLRLPKCKRCKKSIRDNDEAVEALGGKWCWGCFVCASCQNPFQDPSFFQRDNQPFCEHCFSVMLRNEV</sequence>
<feature type="compositionally biased region" description="Low complexity" evidence="6">
    <location>
        <begin position="494"/>
        <end position="511"/>
    </location>
</feature>
<feature type="region of interest" description="Disordered" evidence="6">
    <location>
        <begin position="829"/>
        <end position="1303"/>
    </location>
</feature>
<feature type="domain" description="LIM zinc-binding" evidence="7">
    <location>
        <begin position="1489"/>
        <end position="1548"/>
    </location>
</feature>
<feature type="compositionally biased region" description="Basic and acidic residues" evidence="6">
    <location>
        <begin position="1048"/>
        <end position="1063"/>
    </location>
</feature>
<feature type="compositionally biased region" description="Basic and acidic residues" evidence="6">
    <location>
        <begin position="1103"/>
        <end position="1125"/>
    </location>
</feature>
<feature type="region of interest" description="Disordered" evidence="6">
    <location>
        <begin position="485"/>
        <end position="518"/>
    </location>
</feature>
<name>A0A8H5ESK1_9AGAR</name>
<gene>
    <name evidence="8" type="ORF">D9619_008018</name>
</gene>
<feature type="compositionally biased region" description="Low complexity" evidence="6">
    <location>
        <begin position="1281"/>
        <end position="1295"/>
    </location>
</feature>
<feature type="compositionally biased region" description="Low complexity" evidence="6">
    <location>
        <begin position="374"/>
        <end position="389"/>
    </location>
</feature>
<keyword evidence="2" id="KW-0677">Repeat</keyword>
<feature type="compositionally biased region" description="Polar residues" evidence="6">
    <location>
        <begin position="803"/>
        <end position="812"/>
    </location>
</feature>
<dbReference type="PROSITE" id="PS50023">
    <property type="entry name" value="LIM_DOMAIN_2"/>
    <property type="match status" value="2"/>
</dbReference>
<evidence type="ECO:0000259" key="7">
    <source>
        <dbReference type="PROSITE" id="PS50023"/>
    </source>
</evidence>
<dbReference type="Gene3D" id="2.10.110.10">
    <property type="entry name" value="Cysteine Rich Protein"/>
    <property type="match status" value="3"/>
</dbReference>
<dbReference type="Pfam" id="PF00412">
    <property type="entry name" value="LIM"/>
    <property type="match status" value="2"/>
</dbReference>
<evidence type="ECO:0000256" key="5">
    <source>
        <dbReference type="PROSITE-ProRule" id="PRU00125"/>
    </source>
</evidence>
<evidence type="ECO:0000256" key="1">
    <source>
        <dbReference type="ARBA" id="ARBA00022723"/>
    </source>
</evidence>
<comment type="caution">
    <text evidence="8">The sequence shown here is derived from an EMBL/GenBank/DDBJ whole genome shotgun (WGS) entry which is preliminary data.</text>
</comment>
<feature type="compositionally biased region" description="Low complexity" evidence="6">
    <location>
        <begin position="319"/>
        <end position="351"/>
    </location>
</feature>
<dbReference type="SMART" id="SM00132">
    <property type="entry name" value="LIM"/>
    <property type="match status" value="3"/>
</dbReference>
<evidence type="ECO:0000313" key="8">
    <source>
        <dbReference type="EMBL" id="KAF5310513.1"/>
    </source>
</evidence>
<dbReference type="GO" id="GO:0005634">
    <property type="term" value="C:nucleus"/>
    <property type="evidence" value="ECO:0007669"/>
    <property type="project" value="TreeGrafter"/>
</dbReference>
<feature type="region of interest" description="Disordered" evidence="6">
    <location>
        <begin position="243"/>
        <end position="470"/>
    </location>
</feature>
<dbReference type="PANTHER" id="PTHR24205:SF16">
    <property type="entry name" value="GH01042P-RELATED"/>
    <property type="match status" value="1"/>
</dbReference>
<feature type="compositionally biased region" description="Polar residues" evidence="6">
    <location>
        <begin position="72"/>
        <end position="99"/>
    </location>
</feature>
<evidence type="ECO:0000313" key="9">
    <source>
        <dbReference type="Proteomes" id="UP000567179"/>
    </source>
</evidence>
<dbReference type="GO" id="GO:0030695">
    <property type="term" value="F:GTPase regulator activity"/>
    <property type="evidence" value="ECO:0007669"/>
    <property type="project" value="UniProtKB-ARBA"/>
</dbReference>
<feature type="compositionally biased region" description="Basic and acidic residues" evidence="6">
    <location>
        <begin position="976"/>
        <end position="997"/>
    </location>
</feature>
<keyword evidence="9" id="KW-1185">Reference proteome</keyword>
<feature type="compositionally biased region" description="Basic and acidic residues" evidence="6">
    <location>
        <begin position="893"/>
        <end position="918"/>
    </location>
</feature>
<protein>
    <recommendedName>
        <fullName evidence="7">LIM zinc-binding domain-containing protein</fullName>
    </recommendedName>
</protein>
<feature type="region of interest" description="Disordered" evidence="6">
    <location>
        <begin position="601"/>
        <end position="815"/>
    </location>
</feature>
<dbReference type="GO" id="GO:0046872">
    <property type="term" value="F:metal ion binding"/>
    <property type="evidence" value="ECO:0007669"/>
    <property type="project" value="UniProtKB-KW"/>
</dbReference>
<dbReference type="PANTHER" id="PTHR24205">
    <property type="entry name" value="FOUR AND A HALF LIM DOMAINS PROTEIN"/>
    <property type="match status" value="1"/>
</dbReference>
<evidence type="ECO:0000256" key="4">
    <source>
        <dbReference type="ARBA" id="ARBA00023038"/>
    </source>
</evidence>
<feature type="compositionally biased region" description="Polar residues" evidence="6">
    <location>
        <begin position="1374"/>
        <end position="1383"/>
    </location>
</feature>